<feature type="coiled-coil region" evidence="1">
    <location>
        <begin position="47"/>
        <end position="74"/>
    </location>
</feature>
<dbReference type="RefSeq" id="XP_066932879.1">
    <property type="nucleotide sequence ID" value="XM_067076778.1"/>
</dbReference>
<dbReference type="GO" id="GO:0005615">
    <property type="term" value="C:extracellular space"/>
    <property type="evidence" value="ECO:0007669"/>
    <property type="project" value="TreeGrafter"/>
</dbReference>
<protein>
    <recommendedName>
        <fullName evidence="3">Fibrinogen C-terminal domain-containing protein</fullName>
    </recommendedName>
</protein>
<evidence type="ECO:0000313" key="5">
    <source>
        <dbReference type="Proteomes" id="UP000594262"/>
    </source>
</evidence>
<feature type="chain" id="PRO_5029668954" description="Fibrinogen C-terminal domain-containing protein" evidence="2">
    <location>
        <begin position="17"/>
        <end position="339"/>
    </location>
</feature>
<reference evidence="4" key="1">
    <citation type="submission" date="2021-01" db="UniProtKB">
        <authorList>
            <consortium name="EnsemblMetazoa"/>
        </authorList>
    </citation>
    <scope>IDENTIFICATION</scope>
</reference>
<feature type="domain" description="Fibrinogen C-terminal" evidence="3">
    <location>
        <begin position="118"/>
        <end position="339"/>
    </location>
</feature>
<evidence type="ECO:0000256" key="2">
    <source>
        <dbReference type="SAM" id="SignalP"/>
    </source>
</evidence>
<accession>A0A7M5XCT1</accession>
<sequence>MKGLIILLSVISPGFMQIANDISRLKAEVKVLSSKLSDTDHNLSITDQKLSQQITQLSQQLSQKNQQLNQATLKIHQLEFLKTKILIQDGYCRIKTASCGNCFCQEDYNLAEKFYCDCRNKPKRRDCKEHYANGERINGVYLISNNVQGASTQVFCDHTTGSGGWTVIQRRVDGSTNFQRDWKSYKNGFGHLQREFWLGNENIYLLTRQALLTGSTVRFELIRRSSGRKLWAEYSTFELGNEGTKYQLKLRGYRGNVRDLMTYHNGERFSTFDQDNDSDGNRHCAQLFKGAWWFHNCQHVSLNGAFDALMNERAFDCIWWGDYDDDGRMMFSEIKVRRN</sequence>
<keyword evidence="2" id="KW-0732">Signal</keyword>
<keyword evidence="1" id="KW-0175">Coiled coil</keyword>
<dbReference type="Pfam" id="PF00147">
    <property type="entry name" value="Fibrinogen_C"/>
    <property type="match status" value="1"/>
</dbReference>
<name>A0A7M5XCT1_9CNID</name>
<dbReference type="PANTHER" id="PTHR19143">
    <property type="entry name" value="FIBRINOGEN/TENASCIN/ANGIOPOEITIN"/>
    <property type="match status" value="1"/>
</dbReference>
<dbReference type="InterPro" id="IPR050373">
    <property type="entry name" value="Fibrinogen_C-term_domain"/>
</dbReference>
<dbReference type="Gene3D" id="3.90.215.10">
    <property type="entry name" value="Gamma Fibrinogen, chain A, domain 1"/>
    <property type="match status" value="1"/>
</dbReference>
<dbReference type="PROSITE" id="PS51406">
    <property type="entry name" value="FIBRINOGEN_C_2"/>
    <property type="match status" value="1"/>
</dbReference>
<dbReference type="InterPro" id="IPR036056">
    <property type="entry name" value="Fibrinogen-like_C"/>
</dbReference>
<dbReference type="InterPro" id="IPR014716">
    <property type="entry name" value="Fibrinogen_a/b/g_C_1"/>
</dbReference>
<dbReference type="Proteomes" id="UP000594262">
    <property type="component" value="Unplaced"/>
</dbReference>
<dbReference type="EnsemblMetazoa" id="CLYHEMT021270.1">
    <property type="protein sequence ID" value="CLYHEMP021270.1"/>
    <property type="gene ID" value="CLYHEMG021270"/>
</dbReference>
<dbReference type="OrthoDB" id="7735550at2759"/>
<dbReference type="SUPFAM" id="SSF56496">
    <property type="entry name" value="Fibrinogen C-terminal domain-like"/>
    <property type="match status" value="1"/>
</dbReference>
<evidence type="ECO:0000313" key="4">
    <source>
        <dbReference type="EnsemblMetazoa" id="CLYHEMP021270.1"/>
    </source>
</evidence>
<organism evidence="4 5">
    <name type="scientific">Clytia hemisphaerica</name>
    <dbReference type="NCBI Taxonomy" id="252671"/>
    <lineage>
        <taxon>Eukaryota</taxon>
        <taxon>Metazoa</taxon>
        <taxon>Cnidaria</taxon>
        <taxon>Hydrozoa</taxon>
        <taxon>Hydroidolina</taxon>
        <taxon>Leptothecata</taxon>
        <taxon>Obeliida</taxon>
        <taxon>Clytiidae</taxon>
        <taxon>Clytia</taxon>
    </lineage>
</organism>
<dbReference type="GeneID" id="136820584"/>
<dbReference type="AlphaFoldDB" id="A0A7M5XCT1"/>
<dbReference type="NCBIfam" id="NF040941">
    <property type="entry name" value="GGGWT_bact"/>
    <property type="match status" value="1"/>
</dbReference>
<dbReference type="InterPro" id="IPR002181">
    <property type="entry name" value="Fibrinogen_a/b/g_C_dom"/>
</dbReference>
<evidence type="ECO:0000259" key="3">
    <source>
        <dbReference type="PROSITE" id="PS51406"/>
    </source>
</evidence>
<dbReference type="SMART" id="SM00186">
    <property type="entry name" value="FBG"/>
    <property type="match status" value="1"/>
</dbReference>
<proteinExistence type="predicted"/>
<evidence type="ECO:0000256" key="1">
    <source>
        <dbReference type="SAM" id="Coils"/>
    </source>
</evidence>
<dbReference type="PANTHER" id="PTHR19143:SF459">
    <property type="entry name" value="FIBRINOGEN C-TERMINAL DOMAIN-CONTAINING PROTEIN"/>
    <property type="match status" value="1"/>
</dbReference>
<dbReference type="CDD" id="cd00087">
    <property type="entry name" value="FReD"/>
    <property type="match status" value="1"/>
</dbReference>
<keyword evidence="5" id="KW-1185">Reference proteome</keyword>
<feature type="signal peptide" evidence="2">
    <location>
        <begin position="1"/>
        <end position="16"/>
    </location>
</feature>